<protein>
    <submittedName>
        <fullName evidence="1">Uncharacterized protein</fullName>
    </submittedName>
</protein>
<organism evidence="1 2">
    <name type="scientific">Vibrio tapetis subsp. tapetis</name>
    <dbReference type="NCBI Taxonomy" id="1671868"/>
    <lineage>
        <taxon>Bacteria</taxon>
        <taxon>Pseudomonadati</taxon>
        <taxon>Pseudomonadota</taxon>
        <taxon>Gammaproteobacteria</taxon>
        <taxon>Vibrionales</taxon>
        <taxon>Vibrionaceae</taxon>
        <taxon>Vibrio</taxon>
    </lineage>
</organism>
<reference evidence="1 2" key="1">
    <citation type="submission" date="2017-10" db="EMBL/GenBank/DDBJ databases">
        <authorList>
            <person name="Banno H."/>
            <person name="Chua N.-H."/>
        </authorList>
    </citation>
    <scope>NUCLEOTIDE SEQUENCE [LARGE SCALE GENOMIC DNA]</scope>
    <source>
        <strain evidence="1">Vibrio tapetis CECT4600</strain>
    </source>
</reference>
<keyword evidence="2" id="KW-1185">Reference proteome</keyword>
<gene>
    <name evidence="1" type="ORF">VTAP4600_A2974</name>
</gene>
<sequence length="42" mass="4857">MIIVRYYLYKERLRVNSEEVVLQVTGHGKSVDSSDYGVKINP</sequence>
<evidence type="ECO:0000313" key="1">
    <source>
        <dbReference type="EMBL" id="SON50940.1"/>
    </source>
</evidence>
<dbReference type="AlphaFoldDB" id="A0A2N8ZGB3"/>
<dbReference type="EMBL" id="LT960611">
    <property type="protein sequence ID" value="SON50940.1"/>
    <property type="molecule type" value="Genomic_DNA"/>
</dbReference>
<accession>A0A2N8ZGB3</accession>
<name>A0A2N8ZGB3_9VIBR</name>
<proteinExistence type="predicted"/>
<dbReference type="Proteomes" id="UP000235828">
    <property type="component" value="Chromosome A"/>
</dbReference>
<evidence type="ECO:0000313" key="2">
    <source>
        <dbReference type="Proteomes" id="UP000235828"/>
    </source>
</evidence>
<dbReference type="KEGG" id="vta:A2974"/>